<reference evidence="5 6" key="1">
    <citation type="submission" date="2016-10" db="EMBL/GenBank/DDBJ databases">
        <authorList>
            <person name="de Groot N.N."/>
        </authorList>
    </citation>
    <scope>NUCLEOTIDE SEQUENCE [LARGE SCALE GENOMIC DNA]</scope>
    <source>
        <strain evidence="5 6">CGMCC 4.5739</strain>
    </source>
</reference>
<evidence type="ECO:0000256" key="1">
    <source>
        <dbReference type="ARBA" id="ARBA00022729"/>
    </source>
</evidence>
<proteinExistence type="predicted"/>
<dbReference type="Proteomes" id="UP000199207">
    <property type="component" value="Unassembled WGS sequence"/>
</dbReference>
<evidence type="ECO:0000256" key="3">
    <source>
        <dbReference type="SAM" id="SignalP"/>
    </source>
</evidence>
<dbReference type="Gene3D" id="2.60.40.1240">
    <property type="match status" value="1"/>
</dbReference>
<keyword evidence="6" id="KW-1185">Reference proteome</keyword>
<evidence type="ECO:0000313" key="5">
    <source>
        <dbReference type="EMBL" id="SFC14614.1"/>
    </source>
</evidence>
<feature type="chain" id="PRO_5011606251" description="DUF4352 domain-containing protein" evidence="3">
    <location>
        <begin position="33"/>
        <end position="220"/>
    </location>
</feature>
<gene>
    <name evidence="5" type="ORF">SAMN05421773_102120</name>
</gene>
<dbReference type="PROSITE" id="PS51257">
    <property type="entry name" value="PROKAR_LIPOPROTEIN"/>
    <property type="match status" value="1"/>
</dbReference>
<feature type="signal peptide" evidence="3">
    <location>
        <begin position="1"/>
        <end position="32"/>
    </location>
</feature>
<name>A0A1I1GSI5_9ACTN</name>
<dbReference type="InterPro" id="IPR029050">
    <property type="entry name" value="Immunoprotect_excell_Ig-like"/>
</dbReference>
<keyword evidence="1 3" id="KW-0732">Signal</keyword>
<sequence length="220" mass="22078">MRVQRATGRGRRTTAVAGAVAAAVLALGGLTACEEPLPPDAGEGSSQQPDADGGDDGAADGGDGGDGAGDGGGDGGGDEAGDGGGEDAPAEADEGFLAAGETHRYPNGLEVTLSAAEPYTPADYVEYTGTPCKTTVTVTNNGAEETEIIFLFSARAGDAGVEAPEIFDGELAAEPQGTLKPGRTFTGEVAFDVPEGADFIDVTVDPLDIDLDPAYWNLRL</sequence>
<dbReference type="OrthoDB" id="4319873at2"/>
<feature type="compositionally biased region" description="Acidic residues" evidence="2">
    <location>
        <begin position="76"/>
        <end position="91"/>
    </location>
</feature>
<evidence type="ECO:0000259" key="4">
    <source>
        <dbReference type="Pfam" id="PF11611"/>
    </source>
</evidence>
<dbReference type="InterPro" id="IPR029051">
    <property type="entry name" value="DUF4352"/>
</dbReference>
<evidence type="ECO:0000313" key="6">
    <source>
        <dbReference type="Proteomes" id="UP000199207"/>
    </source>
</evidence>
<dbReference type="Pfam" id="PF11611">
    <property type="entry name" value="DUF4352"/>
    <property type="match status" value="1"/>
</dbReference>
<dbReference type="EMBL" id="FOLM01000002">
    <property type="protein sequence ID" value="SFC14614.1"/>
    <property type="molecule type" value="Genomic_DNA"/>
</dbReference>
<protein>
    <recommendedName>
        <fullName evidence="4">DUF4352 domain-containing protein</fullName>
    </recommendedName>
</protein>
<organism evidence="5 6">
    <name type="scientific">Streptomyces aidingensis</name>
    <dbReference type="NCBI Taxonomy" id="910347"/>
    <lineage>
        <taxon>Bacteria</taxon>
        <taxon>Bacillati</taxon>
        <taxon>Actinomycetota</taxon>
        <taxon>Actinomycetes</taxon>
        <taxon>Kitasatosporales</taxon>
        <taxon>Streptomycetaceae</taxon>
        <taxon>Streptomyces</taxon>
    </lineage>
</organism>
<dbReference type="RefSeq" id="WP_139238265.1">
    <property type="nucleotide sequence ID" value="NZ_FOLM01000002.1"/>
</dbReference>
<feature type="region of interest" description="Disordered" evidence="2">
    <location>
        <begin position="32"/>
        <end position="91"/>
    </location>
</feature>
<dbReference type="AlphaFoldDB" id="A0A1I1GSI5"/>
<feature type="compositionally biased region" description="Gly residues" evidence="2">
    <location>
        <begin position="59"/>
        <end position="75"/>
    </location>
</feature>
<accession>A0A1I1GSI5</accession>
<feature type="domain" description="DUF4352" evidence="4">
    <location>
        <begin position="131"/>
        <end position="199"/>
    </location>
</feature>
<evidence type="ECO:0000256" key="2">
    <source>
        <dbReference type="SAM" id="MobiDB-lite"/>
    </source>
</evidence>